<accession>A0A6M4A0D4</accession>
<name>A0A6M4A0D4_9BURK</name>
<reference evidence="1 2" key="1">
    <citation type="journal article" date="2019" name="Int. J. Syst. Evol. Microbiol.">
        <title>Undibacterium piscinae sp. nov., isolated from Korean shiner intestine.</title>
        <authorList>
            <person name="Lee S.Y."/>
            <person name="Kang W."/>
            <person name="Kim P.S."/>
            <person name="Kim H.S."/>
            <person name="Sung H."/>
            <person name="Shin N.R."/>
            <person name="Whon T.W."/>
            <person name="Yun J.H."/>
            <person name="Lee J.Y."/>
            <person name="Lee J.Y."/>
            <person name="Jung M.J."/>
            <person name="Jeong Y.S."/>
            <person name="Tak E.J."/>
            <person name="Han J.E."/>
            <person name="Hyun D.W."/>
            <person name="Kang M.S."/>
            <person name="Lee K.E."/>
            <person name="Lee B.H."/>
            <person name="Bae J.W."/>
        </authorList>
    </citation>
    <scope>NUCLEOTIDE SEQUENCE [LARGE SCALE GENOMIC DNA]</scope>
    <source>
        <strain evidence="1 2">S11R28</strain>
    </source>
</reference>
<protein>
    <submittedName>
        <fullName evidence="1">Uncharacterized protein</fullName>
    </submittedName>
</protein>
<dbReference type="OrthoDB" id="8750002at2"/>
<proteinExistence type="predicted"/>
<dbReference type="AlphaFoldDB" id="A0A6M4A0D4"/>
<evidence type="ECO:0000313" key="1">
    <source>
        <dbReference type="EMBL" id="QJQ04654.1"/>
    </source>
</evidence>
<gene>
    <name evidence="1" type="ORF">EJG51_000955</name>
</gene>
<dbReference type="EMBL" id="CP051152">
    <property type="protein sequence ID" value="QJQ04654.1"/>
    <property type="molecule type" value="Genomic_DNA"/>
</dbReference>
<dbReference type="InterPro" id="IPR037257">
    <property type="entry name" value="T2SS_E_N_sf"/>
</dbReference>
<sequence>MDLFKQNHQKSLLGQLLVNKKLISEQQLSEAIDQQKKTGQRLGDIFAEWNLISQRQIQNMLRKQRTLRLTATIATSLLAPIQAYAAVVPAPVTQLSSQTEPATQRQNTWRTLTEQELSEISGQGILDDTLNDALNLNKFNADNQRLQHVPNTQLNVQQHKSAGLEVLGSVAKLMNPLLMMLDAKTTIKDVVYDAANSAAVINKDGSITLSMPSSIGEMKFENIRVKGSTGPAFGSIDIKGIDLRGTTLTIKSR</sequence>
<dbReference type="KEGG" id="upi:EJG51_000955"/>
<dbReference type="Proteomes" id="UP000274350">
    <property type="component" value="Chromosome"/>
</dbReference>
<keyword evidence="2" id="KW-1185">Reference proteome</keyword>
<organism evidence="1 2">
    <name type="scientific">Undibacterium piscinae</name>
    <dbReference type="NCBI Taxonomy" id="2495591"/>
    <lineage>
        <taxon>Bacteria</taxon>
        <taxon>Pseudomonadati</taxon>
        <taxon>Pseudomonadota</taxon>
        <taxon>Betaproteobacteria</taxon>
        <taxon>Burkholderiales</taxon>
        <taxon>Oxalobacteraceae</taxon>
        <taxon>Undibacterium</taxon>
    </lineage>
</organism>
<dbReference type="SUPFAM" id="SSF160246">
    <property type="entry name" value="EspE N-terminal domain-like"/>
    <property type="match status" value="1"/>
</dbReference>
<evidence type="ECO:0000313" key="2">
    <source>
        <dbReference type="Proteomes" id="UP000274350"/>
    </source>
</evidence>